<evidence type="ECO:0000313" key="2">
    <source>
        <dbReference type="EMBL" id="CAK9031509.1"/>
    </source>
</evidence>
<accession>A0ABP0KZT1</accession>
<dbReference type="Proteomes" id="UP001642464">
    <property type="component" value="Unassembled WGS sequence"/>
</dbReference>
<dbReference type="InterPro" id="IPR038765">
    <property type="entry name" value="Papain-like_cys_pep_sf"/>
</dbReference>
<proteinExistence type="predicted"/>
<organism evidence="2 3">
    <name type="scientific">Durusdinium trenchii</name>
    <dbReference type="NCBI Taxonomy" id="1381693"/>
    <lineage>
        <taxon>Eukaryota</taxon>
        <taxon>Sar</taxon>
        <taxon>Alveolata</taxon>
        <taxon>Dinophyceae</taxon>
        <taxon>Suessiales</taxon>
        <taxon>Symbiodiniaceae</taxon>
        <taxon>Durusdinium</taxon>
    </lineage>
</organism>
<protein>
    <submittedName>
        <fullName evidence="2">LINE-1 retrotransposable element ORF2 protein</fullName>
    </submittedName>
</protein>
<sequence length="614" mass="69117">MEEQKVEVYEEDKLTQLQETFLGMLADAPTPARQQSAKKLKVEHQGRKTARPSSTTAHQDDSRQTTQVSQLCRMLAVLALRHEDALNSLACQDQFILFLTHGPQGMPPLMIQTAQDWREQSSNTTPLRVALMTQLMEELMRRFKGFCAKLSDEDFRRQSIQTKVILEDNTIPFLRWCHQQKCLLPSQTAGVALPDMEQRLQRLHSALQEPSNLIRFFALRSQGHTTGVTPWKIQLSMRNDVLMCEMKSLLGSAVWMLIAGALLGAQLCNNSCWCWANAGLLSTLWALLCRQTFSLSDFGPQLRPIRAFLHALQTTPGIQVAEAFSDLFQQARMVCAPRDVGEFVSELIVWLETEAISMTWERRFAAGTKIVRSEAGTWQFPLALDCIYELDIPNPTLQQLLNPWIYAESMRSGFLSAGPLKCVYVDRLVMLTNFLGHNNVLDLEQEVNLPFFEDDRTAEITWLPHRPVSGVVHLGSQASGHFVTFLKASSPDCWYEMDDEKPAKVHSELPDWAKKRLVLIWLCPANCALDKTFPTMNERLGLTPGPSSNPPEEVDASMGDDHAPSDAWTQLESQDAAPALADDAQRLERLLERITEVLLPPETCELTTPEASSG</sequence>
<reference evidence="2 3" key="1">
    <citation type="submission" date="2024-02" db="EMBL/GenBank/DDBJ databases">
        <authorList>
            <person name="Chen Y."/>
            <person name="Shah S."/>
            <person name="Dougan E. K."/>
            <person name="Thang M."/>
            <person name="Chan C."/>
        </authorList>
    </citation>
    <scope>NUCLEOTIDE SEQUENCE [LARGE SCALE GENOMIC DNA]</scope>
</reference>
<keyword evidence="3" id="KW-1185">Reference proteome</keyword>
<feature type="region of interest" description="Disordered" evidence="1">
    <location>
        <begin position="27"/>
        <end position="64"/>
    </location>
</feature>
<feature type="region of interest" description="Disordered" evidence="1">
    <location>
        <begin position="539"/>
        <end position="566"/>
    </location>
</feature>
<comment type="caution">
    <text evidence="2">The sequence shown here is derived from an EMBL/GenBank/DDBJ whole genome shotgun (WGS) entry which is preliminary data.</text>
</comment>
<evidence type="ECO:0000256" key="1">
    <source>
        <dbReference type="SAM" id="MobiDB-lite"/>
    </source>
</evidence>
<dbReference type="CDD" id="cd02257">
    <property type="entry name" value="Peptidase_C19"/>
    <property type="match status" value="1"/>
</dbReference>
<dbReference type="SUPFAM" id="SSF54001">
    <property type="entry name" value="Cysteine proteinases"/>
    <property type="match status" value="1"/>
</dbReference>
<gene>
    <name evidence="2" type="ORF">SCF082_LOCUS19672</name>
</gene>
<evidence type="ECO:0000313" key="3">
    <source>
        <dbReference type="Proteomes" id="UP001642464"/>
    </source>
</evidence>
<feature type="non-terminal residue" evidence="2">
    <location>
        <position position="1"/>
    </location>
</feature>
<dbReference type="EMBL" id="CAXAMM010013475">
    <property type="protein sequence ID" value="CAK9031509.1"/>
    <property type="molecule type" value="Genomic_DNA"/>
</dbReference>
<name>A0ABP0KZT1_9DINO</name>